<accession>A0A831LLW4</accession>
<feature type="domain" description="Alpha-D-phosphohexomutase C-terminal" evidence="1">
    <location>
        <begin position="3"/>
        <end position="31"/>
    </location>
</feature>
<name>A0A831LLW4_9BACT</name>
<feature type="non-terminal residue" evidence="2">
    <location>
        <position position="1"/>
    </location>
</feature>
<dbReference type="EMBL" id="DSDO01000374">
    <property type="protein sequence ID" value="HDR47147.1"/>
    <property type="molecule type" value="Genomic_DNA"/>
</dbReference>
<dbReference type="Proteomes" id="UP000886162">
    <property type="component" value="Unassembled WGS sequence"/>
</dbReference>
<dbReference type="Pfam" id="PF00408">
    <property type="entry name" value="PGM_PMM_IV"/>
    <property type="match status" value="1"/>
</dbReference>
<evidence type="ECO:0000313" key="2">
    <source>
        <dbReference type="EMBL" id="HDR47147.1"/>
    </source>
</evidence>
<evidence type="ECO:0000259" key="1">
    <source>
        <dbReference type="Pfam" id="PF00408"/>
    </source>
</evidence>
<dbReference type="InterPro" id="IPR005843">
    <property type="entry name" value="A-D-PHexomutase_C"/>
</dbReference>
<dbReference type="Gene3D" id="3.30.310.50">
    <property type="entry name" value="Alpha-D-phosphohexomutase, C-terminal domain"/>
    <property type="match status" value="1"/>
</dbReference>
<reference evidence="2" key="1">
    <citation type="journal article" date="2020" name="mSystems">
        <title>Genome- and Community-Level Interaction Insights into Carbon Utilization and Element Cycling Functions of Hydrothermarchaeota in Hydrothermal Sediment.</title>
        <authorList>
            <person name="Zhou Z."/>
            <person name="Liu Y."/>
            <person name="Xu W."/>
            <person name="Pan J."/>
            <person name="Luo Z.H."/>
            <person name="Li M."/>
        </authorList>
    </citation>
    <scope>NUCLEOTIDE SEQUENCE [LARGE SCALE GENOMIC DNA]</scope>
    <source>
        <strain evidence="2">SpSt-1220</strain>
    </source>
</reference>
<organism evidence="2">
    <name type="scientific">Geoalkalibacter subterraneus</name>
    <dbReference type="NCBI Taxonomy" id="483547"/>
    <lineage>
        <taxon>Bacteria</taxon>
        <taxon>Pseudomonadati</taxon>
        <taxon>Thermodesulfobacteriota</taxon>
        <taxon>Desulfuromonadia</taxon>
        <taxon>Desulfuromonadales</taxon>
        <taxon>Geoalkalibacteraceae</taxon>
        <taxon>Geoalkalibacter</taxon>
    </lineage>
</organism>
<dbReference type="InterPro" id="IPR036900">
    <property type="entry name" value="A-D-PHexomutase_C_sf"/>
</dbReference>
<sequence>DFRFNIRQSNTEPLLRLNVESRHNPALLSEKTAELLELIKEGKSM</sequence>
<comment type="caution">
    <text evidence="2">The sequence shown here is derived from an EMBL/GenBank/DDBJ whole genome shotgun (WGS) entry which is preliminary data.</text>
</comment>
<dbReference type="SUPFAM" id="SSF55957">
    <property type="entry name" value="Phosphoglucomutase, C-terminal domain"/>
    <property type="match status" value="1"/>
</dbReference>
<gene>
    <name evidence="2" type="ORF">ENN94_05530</name>
</gene>
<dbReference type="AlphaFoldDB" id="A0A831LLW4"/>
<proteinExistence type="predicted"/>
<protein>
    <recommendedName>
        <fullName evidence="1">Alpha-D-phosphohexomutase C-terminal domain-containing protein</fullName>
    </recommendedName>
</protein>
<dbReference type="GO" id="GO:0016868">
    <property type="term" value="F:intramolecular phosphotransferase activity"/>
    <property type="evidence" value="ECO:0007669"/>
    <property type="project" value="InterPro"/>
</dbReference>